<dbReference type="RefSeq" id="WP_013505459.1">
    <property type="nucleotide sequence ID" value="NC_014836.1"/>
</dbReference>
<evidence type="ECO:0000313" key="1">
    <source>
        <dbReference type="EMBL" id="ADU65573.1"/>
    </source>
</evidence>
<dbReference type="KEGG" id="din:Selin_0833"/>
<dbReference type="Proteomes" id="UP000002572">
    <property type="component" value="Chromosome"/>
</dbReference>
<dbReference type="EMBL" id="CP002432">
    <property type="protein sequence ID" value="ADU65573.1"/>
    <property type="molecule type" value="Genomic_DNA"/>
</dbReference>
<dbReference type="InParanoid" id="E6W2B5"/>
<name>E6W2B5_DESIS</name>
<dbReference type="PROSITE" id="PS51257">
    <property type="entry name" value="PROKAR_LIPOPROTEIN"/>
    <property type="match status" value="1"/>
</dbReference>
<keyword evidence="2" id="KW-1185">Reference proteome</keyword>
<evidence type="ECO:0000313" key="2">
    <source>
        <dbReference type="Proteomes" id="UP000002572"/>
    </source>
</evidence>
<proteinExistence type="predicted"/>
<dbReference type="AlphaFoldDB" id="E6W2B5"/>
<gene>
    <name evidence="1" type="ordered locus">Selin_0833</name>
</gene>
<organism evidence="1 2">
    <name type="scientific">Desulfurispirillum indicum (strain ATCC BAA-1389 / DSM 22839 / S5)</name>
    <dbReference type="NCBI Taxonomy" id="653733"/>
    <lineage>
        <taxon>Bacteria</taxon>
        <taxon>Pseudomonadati</taxon>
        <taxon>Chrysiogenota</taxon>
        <taxon>Chrysiogenia</taxon>
        <taxon>Chrysiogenales</taxon>
        <taxon>Chrysiogenaceae</taxon>
        <taxon>Desulfurispirillum</taxon>
    </lineage>
</organism>
<sequence length="263" mass="29677">MRSLVLILTALFVLAGCGGPRWQNIQVDEQSAYTVRVQHRVADDKVQTQGYRHPLVLDERILSDMLGQLTYRAKGVLVSSGGPVFHELEVRQLAPALVQALSTADQNQRIFFSSFFREPGSALRERRTDGVLFVDAQAQLNIAFANIRLLPDIDNMNPRSMDGILEPLQVTDSLVTLAMDAEHWHHQLQSNAKPYPLWVKVDASLLYESALGTESSDPSMGTVQQHRERVRTGLEFLQELHESGLISDQEYTERRSRLLDTLQ</sequence>
<accession>E6W2B5</accession>
<dbReference type="STRING" id="653733.Selin_0833"/>
<dbReference type="eggNOG" id="ENOG5033F88">
    <property type="taxonomic scope" value="Bacteria"/>
</dbReference>
<protein>
    <recommendedName>
        <fullName evidence="3">SHOCT domain-containing protein</fullName>
    </recommendedName>
</protein>
<dbReference type="HOGENOM" id="CLU_1056586_0_0_0"/>
<evidence type="ECO:0008006" key="3">
    <source>
        <dbReference type="Google" id="ProtNLM"/>
    </source>
</evidence>
<reference evidence="1 2" key="1">
    <citation type="submission" date="2010-12" db="EMBL/GenBank/DDBJ databases">
        <title>Complete sequence of Desulfurispirillum indicum S5.</title>
        <authorList>
            <consortium name="US DOE Joint Genome Institute"/>
            <person name="Lucas S."/>
            <person name="Copeland A."/>
            <person name="Lapidus A."/>
            <person name="Cheng J.-F."/>
            <person name="Goodwin L."/>
            <person name="Pitluck S."/>
            <person name="Chertkov O."/>
            <person name="Held B."/>
            <person name="Detter J.C."/>
            <person name="Han C."/>
            <person name="Tapia R."/>
            <person name="Land M."/>
            <person name="Hauser L."/>
            <person name="Kyrpides N."/>
            <person name="Ivanova N."/>
            <person name="Mikhailova N."/>
            <person name="Haggblom M."/>
            <person name="Rauschenbach I."/>
            <person name="Bini E."/>
            <person name="Woyke T."/>
        </authorList>
    </citation>
    <scope>NUCLEOTIDE SEQUENCE [LARGE SCALE GENOMIC DNA]</scope>
    <source>
        <strain evidence="2">ATCC BAA-1389 / DSM 22839 / S5</strain>
    </source>
</reference>
<dbReference type="OrthoDB" id="9867353at2"/>